<dbReference type="Proteomes" id="UP000299102">
    <property type="component" value="Unassembled WGS sequence"/>
</dbReference>
<evidence type="ECO:0000313" key="2">
    <source>
        <dbReference type="Proteomes" id="UP000299102"/>
    </source>
</evidence>
<sequence length="182" mass="21663">MLFFGCVTKQELYGTTFIATKKLDKTRYWDSKRLMSDYSVVTTSLQRIIHLQINNKEAGLDTIASEILKAEGPAREERRYLPIKKIWVAEKMSQEWHLYRGITILSDAYKVFSEVVYMRPKNYAEEILNEYQCSFRLNRSTTDQIYQKRQTLEKPYEYGIDLHYLFVNYKQASDNVSRNRIL</sequence>
<accession>A0A4C1SB94</accession>
<evidence type="ECO:0000313" key="1">
    <source>
        <dbReference type="EMBL" id="GBO99438.1"/>
    </source>
</evidence>
<gene>
    <name evidence="1" type="ORF">EVAR_639_1</name>
</gene>
<dbReference type="EMBL" id="BGZK01000003">
    <property type="protein sequence ID" value="GBO99438.1"/>
    <property type="molecule type" value="Genomic_DNA"/>
</dbReference>
<keyword evidence="2" id="KW-1185">Reference proteome</keyword>
<protein>
    <submittedName>
        <fullName evidence="1">Uncharacterized protein</fullName>
    </submittedName>
</protein>
<dbReference type="STRING" id="151549.A0A4C1SB94"/>
<proteinExistence type="predicted"/>
<dbReference type="AlphaFoldDB" id="A0A4C1SB94"/>
<organism evidence="1 2">
    <name type="scientific">Eumeta variegata</name>
    <name type="common">Bagworm moth</name>
    <name type="synonym">Eumeta japonica</name>
    <dbReference type="NCBI Taxonomy" id="151549"/>
    <lineage>
        <taxon>Eukaryota</taxon>
        <taxon>Metazoa</taxon>
        <taxon>Ecdysozoa</taxon>
        <taxon>Arthropoda</taxon>
        <taxon>Hexapoda</taxon>
        <taxon>Insecta</taxon>
        <taxon>Pterygota</taxon>
        <taxon>Neoptera</taxon>
        <taxon>Endopterygota</taxon>
        <taxon>Lepidoptera</taxon>
        <taxon>Glossata</taxon>
        <taxon>Ditrysia</taxon>
        <taxon>Tineoidea</taxon>
        <taxon>Psychidae</taxon>
        <taxon>Oiketicinae</taxon>
        <taxon>Eumeta</taxon>
    </lineage>
</organism>
<name>A0A4C1SB94_EUMVA</name>
<dbReference type="PANTHER" id="PTHR47027:SF20">
    <property type="entry name" value="REVERSE TRANSCRIPTASE-LIKE PROTEIN WITH RNA-DIRECTED DNA POLYMERASE DOMAIN"/>
    <property type="match status" value="1"/>
</dbReference>
<comment type="caution">
    <text evidence="1">The sequence shown here is derived from an EMBL/GenBank/DDBJ whole genome shotgun (WGS) entry which is preliminary data.</text>
</comment>
<dbReference type="PANTHER" id="PTHR47027">
    <property type="entry name" value="REVERSE TRANSCRIPTASE DOMAIN-CONTAINING PROTEIN"/>
    <property type="match status" value="1"/>
</dbReference>
<reference evidence="1 2" key="1">
    <citation type="journal article" date="2019" name="Commun. Biol.">
        <title>The bagworm genome reveals a unique fibroin gene that provides high tensile strength.</title>
        <authorList>
            <person name="Kono N."/>
            <person name="Nakamura H."/>
            <person name="Ohtoshi R."/>
            <person name="Tomita M."/>
            <person name="Numata K."/>
            <person name="Arakawa K."/>
        </authorList>
    </citation>
    <scope>NUCLEOTIDE SEQUENCE [LARGE SCALE GENOMIC DNA]</scope>
</reference>
<dbReference type="OrthoDB" id="6627613at2759"/>